<dbReference type="InterPro" id="IPR008271">
    <property type="entry name" value="Ser/Thr_kinase_AS"/>
</dbReference>
<evidence type="ECO:0000259" key="6">
    <source>
        <dbReference type="PROSITE" id="PS50011"/>
    </source>
</evidence>
<dbReference type="Gene3D" id="1.10.510.10">
    <property type="entry name" value="Transferase(Phosphotransferase) domain 1"/>
    <property type="match status" value="1"/>
</dbReference>
<evidence type="ECO:0000313" key="7">
    <source>
        <dbReference type="EMBL" id="CAD9435378.1"/>
    </source>
</evidence>
<dbReference type="GO" id="GO:0005524">
    <property type="term" value="F:ATP binding"/>
    <property type="evidence" value="ECO:0007669"/>
    <property type="project" value="UniProtKB-UniRule"/>
</dbReference>
<comment type="similarity">
    <text evidence="4">Belongs to the protein kinase superfamily.</text>
</comment>
<keyword evidence="2 3" id="KW-0067">ATP-binding</keyword>
<dbReference type="PROSITE" id="PS00108">
    <property type="entry name" value="PROTEIN_KINASE_ST"/>
    <property type="match status" value="1"/>
</dbReference>
<feature type="compositionally biased region" description="Low complexity" evidence="5">
    <location>
        <begin position="356"/>
        <end position="366"/>
    </location>
</feature>
<sequence length="366" mass="40652">MGNSFKKAHGLKGSASKGSKELAFKDKYTLGKELGSGAFSVVRLGTSKVPVAGTESRDFAIKVIQKASLSEEDLQGLKQEIEIMKEIEHRHVIRLYEYFQDPKEYFLVTELVEGGELFERIVKKSRYSELEARDCVKTILETMAFLHERGIVHRDLKPENLLLTSKTDDADIKVADFGFAKHVAGADADHALDTQCGTPGYVAPEILKHNAYGTLVDVWSIGVIVYIMLGGYPPFYSDNQTELFKLIKKGLYQFHPKYWEHISEDAKDLIRNMLVINPDHRPSCATLLKHAWITHDEDTLSGRDISGSLAEMRAWNVKRKFRGAVNTIVAARRMSNAIGGATGFGHHTEPGDEAAAEATEGAAAEN</sequence>
<proteinExistence type="inferred from homology"/>
<dbReference type="PROSITE" id="PS50011">
    <property type="entry name" value="PROTEIN_KINASE_DOM"/>
    <property type="match status" value="1"/>
</dbReference>
<dbReference type="InterPro" id="IPR017441">
    <property type="entry name" value="Protein_kinase_ATP_BS"/>
</dbReference>
<keyword evidence="1 3" id="KW-0547">Nucleotide-binding</keyword>
<evidence type="ECO:0000256" key="2">
    <source>
        <dbReference type="ARBA" id="ARBA00022840"/>
    </source>
</evidence>
<evidence type="ECO:0000256" key="4">
    <source>
        <dbReference type="RuleBase" id="RU000304"/>
    </source>
</evidence>
<dbReference type="PROSITE" id="PS00107">
    <property type="entry name" value="PROTEIN_KINASE_ATP"/>
    <property type="match status" value="1"/>
</dbReference>
<dbReference type="InterPro" id="IPR011009">
    <property type="entry name" value="Kinase-like_dom_sf"/>
</dbReference>
<evidence type="ECO:0000256" key="3">
    <source>
        <dbReference type="PROSITE-ProRule" id="PRU10141"/>
    </source>
</evidence>
<dbReference type="PANTHER" id="PTHR24347">
    <property type="entry name" value="SERINE/THREONINE-PROTEIN KINASE"/>
    <property type="match status" value="1"/>
</dbReference>
<accession>A0A7S2CUC6</accession>
<name>A0A7S2CUC6_9STRA</name>
<reference evidence="7" key="1">
    <citation type="submission" date="2021-01" db="EMBL/GenBank/DDBJ databases">
        <authorList>
            <person name="Corre E."/>
            <person name="Pelletier E."/>
            <person name="Niang G."/>
            <person name="Scheremetjew M."/>
            <person name="Finn R."/>
            <person name="Kale V."/>
            <person name="Holt S."/>
            <person name="Cochrane G."/>
            <person name="Meng A."/>
            <person name="Brown T."/>
            <person name="Cohen L."/>
        </authorList>
    </citation>
    <scope>NUCLEOTIDE SEQUENCE</scope>
    <source>
        <strain evidence="7">RCC1693</strain>
    </source>
</reference>
<keyword evidence="4" id="KW-0418">Kinase</keyword>
<keyword evidence="4" id="KW-0723">Serine/threonine-protein kinase</keyword>
<dbReference type="Pfam" id="PF00069">
    <property type="entry name" value="Pkinase"/>
    <property type="match status" value="1"/>
</dbReference>
<dbReference type="InterPro" id="IPR000719">
    <property type="entry name" value="Prot_kinase_dom"/>
</dbReference>
<dbReference type="FunFam" id="3.30.200.20:FF:000042">
    <property type="entry name" value="Aurora kinase A"/>
    <property type="match status" value="1"/>
</dbReference>
<protein>
    <recommendedName>
        <fullName evidence="6">Protein kinase domain-containing protein</fullName>
    </recommendedName>
</protein>
<keyword evidence="4" id="KW-0808">Transferase</keyword>
<evidence type="ECO:0000256" key="5">
    <source>
        <dbReference type="SAM" id="MobiDB-lite"/>
    </source>
</evidence>
<dbReference type="SMART" id="SM00220">
    <property type="entry name" value="S_TKc"/>
    <property type="match status" value="1"/>
</dbReference>
<dbReference type="FunFam" id="1.10.510.10:FF:000571">
    <property type="entry name" value="Maternal embryonic leucine zipper kinase"/>
    <property type="match status" value="1"/>
</dbReference>
<dbReference type="EMBL" id="HBGT01025755">
    <property type="protein sequence ID" value="CAD9435378.1"/>
    <property type="molecule type" value="Transcribed_RNA"/>
</dbReference>
<evidence type="ECO:0000256" key="1">
    <source>
        <dbReference type="ARBA" id="ARBA00022741"/>
    </source>
</evidence>
<organism evidence="7">
    <name type="scientific">Florenciella parvula</name>
    <dbReference type="NCBI Taxonomy" id="236787"/>
    <lineage>
        <taxon>Eukaryota</taxon>
        <taxon>Sar</taxon>
        <taxon>Stramenopiles</taxon>
        <taxon>Ochrophyta</taxon>
        <taxon>Dictyochophyceae</taxon>
        <taxon>Florenciellales</taxon>
        <taxon>Florenciella</taxon>
    </lineage>
</organism>
<feature type="domain" description="Protein kinase" evidence="6">
    <location>
        <begin position="28"/>
        <end position="293"/>
    </location>
</feature>
<feature type="binding site" evidence="3">
    <location>
        <position position="62"/>
    </location>
    <ligand>
        <name>ATP</name>
        <dbReference type="ChEBI" id="CHEBI:30616"/>
    </ligand>
</feature>
<dbReference type="CDD" id="cd05117">
    <property type="entry name" value="STKc_CAMK"/>
    <property type="match status" value="1"/>
</dbReference>
<dbReference type="GO" id="GO:0004674">
    <property type="term" value="F:protein serine/threonine kinase activity"/>
    <property type="evidence" value="ECO:0007669"/>
    <property type="project" value="UniProtKB-KW"/>
</dbReference>
<dbReference type="SUPFAM" id="SSF56112">
    <property type="entry name" value="Protein kinase-like (PK-like)"/>
    <property type="match status" value="1"/>
</dbReference>
<dbReference type="Gene3D" id="3.30.200.20">
    <property type="entry name" value="Phosphorylase Kinase, domain 1"/>
    <property type="match status" value="1"/>
</dbReference>
<dbReference type="AlphaFoldDB" id="A0A7S2CUC6"/>
<gene>
    <name evidence="7" type="ORF">FPAR1323_LOCUS13403</name>
</gene>
<feature type="region of interest" description="Disordered" evidence="5">
    <location>
        <begin position="342"/>
        <end position="366"/>
    </location>
</feature>